<sequence length="75" mass="8065">MTMPPESKLLKNLGLVGAVLLIALLATLTLYEEDPCANPDLDISGAVLAEEEEQSAMVNRAIVERAACEQREAKP</sequence>
<dbReference type="EMBL" id="CP036422">
    <property type="protein sequence ID" value="QFU75965.1"/>
    <property type="molecule type" value="Genomic_DNA"/>
</dbReference>
<dbReference type="RefSeq" id="WP_152662071.1">
    <property type="nucleotide sequence ID" value="NZ_CP036422.1"/>
</dbReference>
<evidence type="ECO:0000256" key="1">
    <source>
        <dbReference type="SAM" id="Phobius"/>
    </source>
</evidence>
<dbReference type="Proteomes" id="UP000326287">
    <property type="component" value="Chromosome"/>
</dbReference>
<proteinExistence type="predicted"/>
<evidence type="ECO:0000313" key="2">
    <source>
        <dbReference type="EMBL" id="QFU75965.1"/>
    </source>
</evidence>
<organism evidence="2 3">
    <name type="scientific">Halioglobus maricola</name>
    <dbReference type="NCBI Taxonomy" id="2601894"/>
    <lineage>
        <taxon>Bacteria</taxon>
        <taxon>Pseudomonadati</taxon>
        <taxon>Pseudomonadota</taxon>
        <taxon>Gammaproteobacteria</taxon>
        <taxon>Cellvibrionales</taxon>
        <taxon>Halieaceae</taxon>
        <taxon>Halioglobus</taxon>
    </lineage>
</organism>
<keyword evidence="1" id="KW-0812">Transmembrane</keyword>
<gene>
    <name evidence="2" type="ORF">EY643_09990</name>
</gene>
<protein>
    <submittedName>
        <fullName evidence="2">Uncharacterized protein</fullName>
    </submittedName>
</protein>
<feature type="transmembrane region" description="Helical" evidence="1">
    <location>
        <begin position="12"/>
        <end position="31"/>
    </location>
</feature>
<keyword evidence="1" id="KW-0472">Membrane</keyword>
<dbReference type="KEGG" id="halc:EY643_09990"/>
<keyword evidence="3" id="KW-1185">Reference proteome</keyword>
<evidence type="ECO:0000313" key="3">
    <source>
        <dbReference type="Proteomes" id="UP000326287"/>
    </source>
</evidence>
<dbReference type="OrthoDB" id="9962464at2"/>
<reference evidence="2 3" key="1">
    <citation type="submission" date="2019-02" db="EMBL/GenBank/DDBJ databases">
        <authorList>
            <person name="Li S.-H."/>
        </authorList>
    </citation>
    <scope>NUCLEOTIDE SEQUENCE [LARGE SCALE GENOMIC DNA]</scope>
    <source>
        <strain evidence="2 3">IMCC14385</strain>
    </source>
</reference>
<dbReference type="AlphaFoldDB" id="A0A5P9NKC5"/>
<accession>A0A5P9NKC5</accession>
<name>A0A5P9NKC5_9GAMM</name>
<keyword evidence="1" id="KW-1133">Transmembrane helix</keyword>